<dbReference type="Proteomes" id="UP000305451">
    <property type="component" value="Unassembled WGS sequence"/>
</dbReference>
<protein>
    <recommendedName>
        <fullName evidence="3">Endolytic peptidoglycan transglycosylase RlpA</fullName>
        <ecNumber evidence="3">4.2.2.-</ecNumber>
    </recommendedName>
</protein>
<dbReference type="PROSITE" id="PS51257">
    <property type="entry name" value="PROKAR_LIPOPROTEIN"/>
    <property type="match status" value="1"/>
</dbReference>
<keyword evidence="3" id="KW-0564">Palmitate</keyword>
<keyword evidence="3" id="KW-1003">Cell membrane</keyword>
<feature type="chain" id="PRO_5021050716" description="Endolytic peptidoglycan transglycosylase RlpA" evidence="6">
    <location>
        <begin position="30"/>
        <end position="196"/>
    </location>
</feature>
<feature type="signal peptide" evidence="6">
    <location>
        <begin position="1"/>
        <end position="29"/>
    </location>
</feature>
<dbReference type="GO" id="GO:0000270">
    <property type="term" value="P:peptidoglycan metabolic process"/>
    <property type="evidence" value="ECO:0007669"/>
    <property type="project" value="UniProtKB-UniRule"/>
</dbReference>
<dbReference type="AlphaFoldDB" id="A0A4S2HEK8"/>
<dbReference type="EC" id="4.2.2.-" evidence="3"/>
<evidence type="ECO:0000256" key="1">
    <source>
        <dbReference type="ARBA" id="ARBA00023239"/>
    </source>
</evidence>
<evidence type="ECO:0000256" key="2">
    <source>
        <dbReference type="ARBA" id="ARBA00023316"/>
    </source>
</evidence>
<dbReference type="GO" id="GO:0071555">
    <property type="term" value="P:cell wall organization"/>
    <property type="evidence" value="ECO:0007669"/>
    <property type="project" value="UniProtKB-KW"/>
</dbReference>
<keyword evidence="9" id="KW-1185">Reference proteome</keyword>
<dbReference type="PANTHER" id="PTHR34183">
    <property type="entry name" value="ENDOLYTIC PEPTIDOGLYCAN TRANSGLYCOSYLASE RLPA"/>
    <property type="match status" value="1"/>
</dbReference>
<feature type="domain" description="RlpA-like protein double-psi beta-barrel" evidence="7">
    <location>
        <begin position="68"/>
        <end position="155"/>
    </location>
</feature>
<evidence type="ECO:0000256" key="4">
    <source>
        <dbReference type="RuleBase" id="RU003495"/>
    </source>
</evidence>
<dbReference type="OrthoDB" id="9779128at2"/>
<dbReference type="InterPro" id="IPR036908">
    <property type="entry name" value="RlpA-like_sf"/>
</dbReference>
<dbReference type="PANTHER" id="PTHR34183:SF1">
    <property type="entry name" value="ENDOLYTIC PEPTIDOGLYCAN TRANSGLYCOSYLASE RLPA"/>
    <property type="match status" value="1"/>
</dbReference>
<dbReference type="EMBL" id="SRXV01000001">
    <property type="protein sequence ID" value="TGY94505.1"/>
    <property type="molecule type" value="Genomic_DNA"/>
</dbReference>
<keyword evidence="2 3" id="KW-0961">Cell wall biogenesis/degradation</keyword>
<evidence type="ECO:0000313" key="8">
    <source>
        <dbReference type="EMBL" id="TGY94505.1"/>
    </source>
</evidence>
<reference evidence="8 9" key="1">
    <citation type="journal article" date="2013" name="Int. J. Syst. Evol. Microbiol.">
        <title>Marinicauda pacifica gen. nov., sp. nov., a prosthecate alphaproteobacterium of the family Hyphomonadaceae isolated from deep seawater.</title>
        <authorList>
            <person name="Zhang X.Y."/>
            <person name="Li G.W."/>
            <person name="Wang C.S."/>
            <person name="Zhang Y.J."/>
            <person name="Xu X.W."/>
            <person name="Li H."/>
            <person name="Liu A."/>
            <person name="Liu C."/>
            <person name="Xie B.B."/>
            <person name="Qin Q.L."/>
            <person name="Xu Z."/>
            <person name="Chen X.L."/>
            <person name="Zhou B.C."/>
            <person name="Zhang Y.Z."/>
        </authorList>
    </citation>
    <scope>NUCLEOTIDE SEQUENCE [LARGE SCALE GENOMIC DNA]</scope>
    <source>
        <strain evidence="8 9">P-1 km-3</strain>
    </source>
</reference>
<dbReference type="CDD" id="cd22268">
    <property type="entry name" value="DPBB_RlpA-like"/>
    <property type="match status" value="1"/>
</dbReference>
<comment type="similarity">
    <text evidence="3 4">Belongs to the RlpA family.</text>
</comment>
<feature type="region of interest" description="Disordered" evidence="5">
    <location>
        <begin position="166"/>
        <end position="196"/>
    </location>
</feature>
<dbReference type="InterPro" id="IPR012997">
    <property type="entry name" value="RplA"/>
</dbReference>
<keyword evidence="1 3" id="KW-0456">Lyase</keyword>
<evidence type="ECO:0000256" key="5">
    <source>
        <dbReference type="SAM" id="MobiDB-lite"/>
    </source>
</evidence>
<sequence length="196" mass="20817">MTARIQDHTLRLARSLCALGAFALLSACATNSDTSGGEESARAPALGEGRGPWIIPVADSARPRAVYEGLASWYGARFQGRLTANGEVFDQHALTAAHPTLPLPSLARVTRLDTGESVVVRVNDRGPFVEGRIIDLSFAAANELDFVEDGVAEVLIEALGPADVEDRAAPPMAFDPAEGPPRFDAETLEPIQTAQR</sequence>
<comment type="subcellular location">
    <subcellularLocation>
        <location evidence="3">Cell membrane</location>
        <topology evidence="3">Lipid-anchor</topology>
    </subcellularLocation>
</comment>
<dbReference type="GO" id="GO:0005886">
    <property type="term" value="C:plasma membrane"/>
    <property type="evidence" value="ECO:0007669"/>
    <property type="project" value="UniProtKB-SubCell"/>
</dbReference>
<evidence type="ECO:0000259" key="7">
    <source>
        <dbReference type="Pfam" id="PF03330"/>
    </source>
</evidence>
<dbReference type="SUPFAM" id="SSF50685">
    <property type="entry name" value="Barwin-like endoglucanases"/>
    <property type="match status" value="1"/>
</dbReference>
<dbReference type="InterPro" id="IPR034718">
    <property type="entry name" value="RlpA"/>
</dbReference>
<evidence type="ECO:0000313" key="9">
    <source>
        <dbReference type="Proteomes" id="UP000305451"/>
    </source>
</evidence>
<dbReference type="NCBIfam" id="TIGR00413">
    <property type="entry name" value="rlpA"/>
    <property type="match status" value="1"/>
</dbReference>
<evidence type="ECO:0000256" key="6">
    <source>
        <dbReference type="SAM" id="SignalP"/>
    </source>
</evidence>
<dbReference type="Pfam" id="PF03330">
    <property type="entry name" value="DPBB_1"/>
    <property type="match status" value="1"/>
</dbReference>
<dbReference type="InterPro" id="IPR009009">
    <property type="entry name" value="RlpA-like_DPBB"/>
</dbReference>
<evidence type="ECO:0000256" key="3">
    <source>
        <dbReference type="HAMAP-Rule" id="MF_02071"/>
    </source>
</evidence>
<comment type="function">
    <text evidence="3">Lytic transglycosylase with a strong preference for naked glycan strands that lack stem peptides.</text>
</comment>
<dbReference type="Gene3D" id="2.40.40.10">
    <property type="entry name" value="RlpA-like domain"/>
    <property type="match status" value="1"/>
</dbReference>
<name>A0A4S2HEK8_9PROT</name>
<organism evidence="8 9">
    <name type="scientific">Marinicauda pacifica</name>
    <dbReference type="NCBI Taxonomy" id="1133559"/>
    <lineage>
        <taxon>Bacteria</taxon>
        <taxon>Pseudomonadati</taxon>
        <taxon>Pseudomonadota</taxon>
        <taxon>Alphaproteobacteria</taxon>
        <taxon>Maricaulales</taxon>
        <taxon>Maricaulaceae</taxon>
        <taxon>Marinicauda</taxon>
    </lineage>
</organism>
<dbReference type="HAMAP" id="MF_02071">
    <property type="entry name" value="RlpA"/>
    <property type="match status" value="1"/>
</dbReference>
<accession>A0A4S2HEK8</accession>
<dbReference type="GO" id="GO:0008932">
    <property type="term" value="F:lytic endotransglycosylase activity"/>
    <property type="evidence" value="ECO:0007669"/>
    <property type="project" value="UniProtKB-UniRule"/>
</dbReference>
<gene>
    <name evidence="3" type="primary">rlpA</name>
    <name evidence="8" type="ORF">E5162_04310</name>
</gene>
<proteinExistence type="inferred from homology"/>
<comment type="caution">
    <text evidence="8">The sequence shown here is derived from an EMBL/GenBank/DDBJ whole genome shotgun (WGS) entry which is preliminary data.</text>
</comment>
<keyword evidence="3" id="KW-0472">Membrane</keyword>
<keyword evidence="3" id="KW-0449">Lipoprotein</keyword>
<keyword evidence="6" id="KW-0732">Signal</keyword>